<dbReference type="AlphaFoldDB" id="A0A071M528"/>
<gene>
    <name evidence="1" type="ORF">DT99_29525</name>
</gene>
<sequence length="152" mass="16760">MVSPKVRRPGRKPLTKGDLLPLPSAKVRALSLENHMALAAVRAGHGGEEQISCLLRVVYLAFYMRNETDAGANLSMYRQAEAALDACIARAEHGAAWLLLDREQSMIEQILVVHDDQLAVVPMHRYCAAWEKLQRLMTGQLASPITTLNVAS</sequence>
<name>A0A071M528_9BURK</name>
<protein>
    <recommendedName>
        <fullName evidence="2">Fis family transcriptional regulator</fullName>
    </recommendedName>
</protein>
<dbReference type="EMBL" id="JJOA01000034">
    <property type="protein sequence ID" value="KEA55878.1"/>
    <property type="molecule type" value="Genomic_DNA"/>
</dbReference>
<proteinExistence type="predicted"/>
<evidence type="ECO:0008006" key="2">
    <source>
        <dbReference type="Google" id="ProtNLM"/>
    </source>
</evidence>
<reference evidence="1" key="1">
    <citation type="submission" date="2014-04" db="EMBL/GenBank/DDBJ databases">
        <title>In planta biocontrol of soil-borne Fusarium wilt of banana through a plant endophytic bacterium, Burkholderia cenocepacia 869T2.</title>
        <authorList>
            <person name="Ho Y.-N."/>
            <person name="Chiang H.-M."/>
            <person name="Chao C.-P."/>
            <person name="Su C.-C."/>
            <person name="Hsu H.-F."/>
            <person name="Guo C.-T."/>
            <person name="Hsieh J.-L."/>
            <person name="Huang C.-C."/>
        </authorList>
    </citation>
    <scope>NUCLEOTIDE SEQUENCE [LARGE SCALE GENOMIC DNA]</scope>
    <source>
        <strain evidence="1">869T2</strain>
    </source>
</reference>
<evidence type="ECO:0000313" key="1">
    <source>
        <dbReference type="EMBL" id="KEA55878.1"/>
    </source>
</evidence>
<dbReference type="OrthoDB" id="9031885at2"/>
<accession>A0A071M528</accession>
<organism evidence="1">
    <name type="scientific">Burkholderia cenocepacia</name>
    <dbReference type="NCBI Taxonomy" id="95486"/>
    <lineage>
        <taxon>Bacteria</taxon>
        <taxon>Pseudomonadati</taxon>
        <taxon>Pseudomonadota</taxon>
        <taxon>Betaproteobacteria</taxon>
        <taxon>Burkholderiales</taxon>
        <taxon>Burkholderiaceae</taxon>
        <taxon>Burkholderia</taxon>
        <taxon>Burkholderia cepacia complex</taxon>
    </lineage>
</organism>
<comment type="caution">
    <text evidence="1">The sequence shown here is derived from an EMBL/GenBank/DDBJ whole genome shotgun (WGS) entry which is preliminary data.</text>
</comment>